<dbReference type="RefSeq" id="WP_141178078.1">
    <property type="nucleotide sequence ID" value="NZ_VHQI01000026.1"/>
</dbReference>
<protein>
    <submittedName>
        <fullName evidence="3">Uncharacterized protein</fullName>
    </submittedName>
</protein>
<evidence type="ECO:0000313" key="4">
    <source>
        <dbReference type="Proteomes" id="UP000319523"/>
    </source>
</evidence>
<reference evidence="3 4" key="1">
    <citation type="submission" date="2019-06" db="EMBL/GenBank/DDBJ databases">
        <authorList>
            <person name="Yang Y."/>
        </authorList>
    </citation>
    <scope>NUCLEOTIDE SEQUENCE [LARGE SCALE GENOMIC DNA]</scope>
    <source>
        <strain evidence="3 4">BIT-26</strain>
    </source>
</reference>
<name>A0A506UXC1_9GAMM</name>
<evidence type="ECO:0000313" key="3">
    <source>
        <dbReference type="EMBL" id="TPW37872.1"/>
    </source>
</evidence>
<evidence type="ECO:0000256" key="1">
    <source>
        <dbReference type="SAM" id="MobiDB-lite"/>
    </source>
</evidence>
<comment type="caution">
    <text evidence="3">The sequence shown here is derived from an EMBL/GenBank/DDBJ whole genome shotgun (WGS) entry which is preliminary data.</text>
</comment>
<evidence type="ECO:0000256" key="2">
    <source>
        <dbReference type="SAM" id="Phobius"/>
    </source>
</evidence>
<sequence>MCDEDNHVPIDPAAENSITAPAGEESHNATSLVAKAISPASLGSELYEYLGEGLFQFASQKKPCFLLYLNPLSWVWSMERSNGDGVAACFATTAEKRAAITELTGFAPPPKYTLDMLNKAAAVMTRASALAMTNAAGRLQLAIGGAGAVTLAGDTALMMSRAGMLLSRAVALHPIGAAITVLTIAYYAGGGRLKLPRVPMALSVPLSKIQGSFQNLYPDTKTANLPI</sequence>
<gene>
    <name evidence="3" type="ORF">FKM52_21140</name>
</gene>
<feature type="transmembrane region" description="Helical" evidence="2">
    <location>
        <begin position="165"/>
        <end position="188"/>
    </location>
</feature>
<keyword evidence="2" id="KW-0472">Membrane</keyword>
<organism evidence="3 4">
    <name type="scientific">Mixta tenebrionis</name>
    <dbReference type="NCBI Taxonomy" id="2562439"/>
    <lineage>
        <taxon>Bacteria</taxon>
        <taxon>Pseudomonadati</taxon>
        <taxon>Pseudomonadota</taxon>
        <taxon>Gammaproteobacteria</taxon>
        <taxon>Enterobacterales</taxon>
        <taxon>Erwiniaceae</taxon>
        <taxon>Mixta</taxon>
    </lineage>
</organism>
<keyword evidence="4" id="KW-1185">Reference proteome</keyword>
<feature type="non-terminal residue" evidence="3">
    <location>
        <position position="227"/>
    </location>
</feature>
<dbReference type="EMBL" id="VHQI01000026">
    <property type="protein sequence ID" value="TPW37872.1"/>
    <property type="molecule type" value="Genomic_DNA"/>
</dbReference>
<keyword evidence="2" id="KW-1133">Transmembrane helix</keyword>
<keyword evidence="2" id="KW-0812">Transmembrane</keyword>
<accession>A0A506UXC1</accession>
<dbReference type="AlphaFoldDB" id="A0A506UXC1"/>
<feature type="region of interest" description="Disordered" evidence="1">
    <location>
        <begin position="1"/>
        <end position="20"/>
    </location>
</feature>
<proteinExistence type="predicted"/>
<dbReference type="Proteomes" id="UP000319523">
    <property type="component" value="Unassembled WGS sequence"/>
</dbReference>